<gene>
    <name evidence="2" type="ORF">GCM10009811_03670</name>
</gene>
<dbReference type="RefSeq" id="WP_344080407.1">
    <property type="nucleotide sequence ID" value="NZ_BAAAPO010000006.1"/>
</dbReference>
<dbReference type="InterPro" id="IPR012912">
    <property type="entry name" value="Plasmid_pRiA4b_Orf3-like"/>
</dbReference>
<dbReference type="EMBL" id="BAAAPO010000006">
    <property type="protein sequence ID" value="GAA1781537.1"/>
    <property type="molecule type" value="Genomic_DNA"/>
</dbReference>
<keyword evidence="3" id="KW-1185">Reference proteome</keyword>
<comment type="caution">
    <text evidence="2">The sequence shown here is derived from an EMBL/GenBank/DDBJ whole genome shotgun (WGS) entry which is preliminary data.</text>
</comment>
<proteinExistence type="predicted"/>
<dbReference type="SUPFAM" id="SSF159941">
    <property type="entry name" value="MM3350-like"/>
    <property type="match status" value="1"/>
</dbReference>
<name>A0ABP4XFX3_9MICO</name>
<evidence type="ECO:0000313" key="3">
    <source>
        <dbReference type="Proteomes" id="UP001499938"/>
    </source>
</evidence>
<sequence length="499" mass="54059">MLAAQLMLVLDATVVNVALPSIATDLSFGPAALSWVLNKVALDEAKPPIWRRLSLRGDLTLEQTHDYLQAAMGWNDSHLHHFEPGPRKQRWTGKHFVTAFDLEEGEEGTPEADVRLDQVLRATGDRLFYTYDFGDDWAHTITVETMRPATDEDPDALCHRAVRACPPEDVGGIRTWNELAALLRANPDPQALTGEHRMYADWLAPDVDPEAVEVDDINLALALVGADPATPLASLGTDGDDPFAGMHPAYVAVVDKAPPDLVVDLAALMAAAMVEVDPPSEADLAALLRPWVVLLDQAQPDGIRLTKAGWMEPQACRRLWTEGGLDWGFGQGNREQHTPEITVVRRAADEAGLLRTRNGRLLLTKKGQAAAGDIRALAAAMAAGLLHVRGDAAADERVLTLLLLAAEVEPEPRGEPGWGYGAREAFLDEVASLLTRLGWRIELGPIRRDHPGEARDVLTVLTLADRGDGADGAPGISFVRMPSAAARHLARLALLPTFP</sequence>
<organism evidence="2 3">
    <name type="scientific">Nostocoides veronense</name>
    <dbReference type="NCBI Taxonomy" id="330836"/>
    <lineage>
        <taxon>Bacteria</taxon>
        <taxon>Bacillati</taxon>
        <taxon>Actinomycetota</taxon>
        <taxon>Actinomycetes</taxon>
        <taxon>Micrococcales</taxon>
        <taxon>Intrasporangiaceae</taxon>
        <taxon>Nostocoides</taxon>
    </lineage>
</organism>
<dbReference type="PANTHER" id="PTHR41878">
    <property type="entry name" value="LEXA REPRESSOR-RELATED"/>
    <property type="match status" value="1"/>
</dbReference>
<dbReference type="Proteomes" id="UP001499938">
    <property type="component" value="Unassembled WGS sequence"/>
</dbReference>
<protein>
    <recommendedName>
        <fullName evidence="1">Plasmid pRiA4b Orf3-like domain-containing protein</fullName>
    </recommendedName>
</protein>
<dbReference type="Pfam" id="PF07929">
    <property type="entry name" value="PRiA4_ORF3"/>
    <property type="match status" value="1"/>
</dbReference>
<reference evidence="3" key="1">
    <citation type="journal article" date="2019" name="Int. J. Syst. Evol. Microbiol.">
        <title>The Global Catalogue of Microorganisms (GCM) 10K type strain sequencing project: providing services to taxonomists for standard genome sequencing and annotation.</title>
        <authorList>
            <consortium name="The Broad Institute Genomics Platform"/>
            <consortium name="The Broad Institute Genome Sequencing Center for Infectious Disease"/>
            <person name="Wu L."/>
            <person name="Ma J."/>
        </authorList>
    </citation>
    <scope>NUCLEOTIDE SEQUENCE [LARGE SCALE GENOMIC DNA]</scope>
    <source>
        <strain evidence="3">JCM 15592</strain>
    </source>
</reference>
<evidence type="ECO:0000259" key="1">
    <source>
        <dbReference type="Pfam" id="PF07929"/>
    </source>
</evidence>
<feature type="domain" description="Plasmid pRiA4b Orf3-like" evidence="1">
    <location>
        <begin position="39"/>
        <end position="215"/>
    </location>
</feature>
<dbReference type="InterPro" id="IPR024047">
    <property type="entry name" value="MM3350-like_sf"/>
</dbReference>
<dbReference type="Gene3D" id="3.10.290.30">
    <property type="entry name" value="MM3350-like"/>
    <property type="match status" value="1"/>
</dbReference>
<dbReference type="PANTHER" id="PTHR41878:SF1">
    <property type="entry name" value="TNPR PROTEIN"/>
    <property type="match status" value="1"/>
</dbReference>
<evidence type="ECO:0000313" key="2">
    <source>
        <dbReference type="EMBL" id="GAA1781537.1"/>
    </source>
</evidence>
<accession>A0ABP4XFX3</accession>